<dbReference type="PANTHER" id="PTHR22893">
    <property type="entry name" value="NADH OXIDOREDUCTASE-RELATED"/>
    <property type="match status" value="1"/>
</dbReference>
<comment type="caution">
    <text evidence="3">The sequence shown here is derived from an EMBL/GenBank/DDBJ whole genome shotgun (WGS) entry which is preliminary data.</text>
</comment>
<dbReference type="InterPro" id="IPR013785">
    <property type="entry name" value="Aldolase_TIM"/>
</dbReference>
<evidence type="ECO:0000313" key="2">
    <source>
        <dbReference type="EMBL" id="CAF1462468.1"/>
    </source>
</evidence>
<dbReference type="AlphaFoldDB" id="A0A8S2T107"/>
<dbReference type="InterPro" id="IPR045247">
    <property type="entry name" value="Oye-like"/>
</dbReference>
<gene>
    <name evidence="2" type="ORF">OVA965_LOCUS35304</name>
    <name evidence="3" type="ORF">TMI583_LOCUS36261</name>
</gene>
<dbReference type="Proteomes" id="UP000682733">
    <property type="component" value="Unassembled WGS sequence"/>
</dbReference>
<dbReference type="PANTHER" id="PTHR22893:SF91">
    <property type="entry name" value="NADPH DEHYDROGENASE 2-RELATED"/>
    <property type="match status" value="1"/>
</dbReference>
<evidence type="ECO:0000313" key="3">
    <source>
        <dbReference type="EMBL" id="CAF4255496.1"/>
    </source>
</evidence>
<dbReference type="Gene3D" id="3.20.20.70">
    <property type="entry name" value="Aldolase class I"/>
    <property type="match status" value="1"/>
</dbReference>
<feature type="domain" description="NADH:flavin oxidoreductase/NADH oxidase N-terminal" evidence="1">
    <location>
        <begin position="11"/>
        <end position="87"/>
    </location>
</feature>
<dbReference type="EMBL" id="CAJNOK010030642">
    <property type="protein sequence ID" value="CAF1462468.1"/>
    <property type="molecule type" value="Genomic_DNA"/>
</dbReference>
<dbReference type="Proteomes" id="UP000677228">
    <property type="component" value="Unassembled WGS sequence"/>
</dbReference>
<name>A0A8S2T107_9BILA</name>
<organism evidence="3 4">
    <name type="scientific">Didymodactylos carnosus</name>
    <dbReference type="NCBI Taxonomy" id="1234261"/>
    <lineage>
        <taxon>Eukaryota</taxon>
        <taxon>Metazoa</taxon>
        <taxon>Spiralia</taxon>
        <taxon>Gnathifera</taxon>
        <taxon>Rotifera</taxon>
        <taxon>Eurotatoria</taxon>
        <taxon>Bdelloidea</taxon>
        <taxon>Philodinida</taxon>
        <taxon>Philodinidae</taxon>
        <taxon>Didymodactylos</taxon>
    </lineage>
</organism>
<sequence>MSSSININYATPLKVDANYLKNRVIMAPLQRNRNIVPGPLQVEYYTQRAGAGLIIAETTLIEELGTEFPNSPGIYNDGQKSEWKAVVGTKCARPEISQAFQMFTMVPYERPIKDLEDEFFNSPKMIWNYDHRTKDGAA</sequence>
<dbReference type="EMBL" id="CAJOBA010052504">
    <property type="protein sequence ID" value="CAF4255496.1"/>
    <property type="molecule type" value="Genomic_DNA"/>
</dbReference>
<accession>A0A8S2T107</accession>
<dbReference type="InterPro" id="IPR001155">
    <property type="entry name" value="OxRdtase_FMN_N"/>
</dbReference>
<dbReference type="Pfam" id="PF00724">
    <property type="entry name" value="Oxidored_FMN"/>
    <property type="match status" value="1"/>
</dbReference>
<proteinExistence type="predicted"/>
<evidence type="ECO:0000259" key="1">
    <source>
        <dbReference type="Pfam" id="PF00724"/>
    </source>
</evidence>
<protein>
    <recommendedName>
        <fullName evidence="1">NADH:flavin oxidoreductase/NADH oxidase N-terminal domain-containing protein</fullName>
    </recommendedName>
</protein>
<dbReference type="GO" id="GO:0010181">
    <property type="term" value="F:FMN binding"/>
    <property type="evidence" value="ECO:0007669"/>
    <property type="project" value="InterPro"/>
</dbReference>
<dbReference type="GO" id="GO:0016491">
    <property type="term" value="F:oxidoreductase activity"/>
    <property type="evidence" value="ECO:0007669"/>
    <property type="project" value="InterPro"/>
</dbReference>
<evidence type="ECO:0000313" key="4">
    <source>
        <dbReference type="Proteomes" id="UP000682733"/>
    </source>
</evidence>
<dbReference type="SUPFAM" id="SSF51395">
    <property type="entry name" value="FMN-linked oxidoreductases"/>
    <property type="match status" value="1"/>
</dbReference>
<reference evidence="3" key="1">
    <citation type="submission" date="2021-02" db="EMBL/GenBank/DDBJ databases">
        <authorList>
            <person name="Nowell W R."/>
        </authorList>
    </citation>
    <scope>NUCLEOTIDE SEQUENCE</scope>
</reference>